<name>A0ABY4WDB4_9BACL</name>
<evidence type="ECO:0000313" key="1">
    <source>
        <dbReference type="EMBL" id="USG65180.1"/>
    </source>
</evidence>
<dbReference type="EMBL" id="CP098755">
    <property type="protein sequence ID" value="USG65180.1"/>
    <property type="molecule type" value="Genomic_DNA"/>
</dbReference>
<dbReference type="Proteomes" id="UP001056500">
    <property type="component" value="Chromosome"/>
</dbReference>
<sequence length="84" mass="9905">MVAEWSDKISAFWYGGIDVKNGQSVELIAWKGSHHIMVYPVHEHPQPPSKFLQYHKRIETLEDFQDAIDNNKEYMATYLLLERI</sequence>
<protein>
    <submittedName>
        <fullName evidence="1">Uncharacterized protein</fullName>
    </submittedName>
</protein>
<dbReference type="RefSeq" id="WP_251872284.1">
    <property type="nucleotide sequence ID" value="NZ_CP098755.1"/>
</dbReference>
<proteinExistence type="predicted"/>
<keyword evidence="2" id="KW-1185">Reference proteome</keyword>
<gene>
    <name evidence="1" type="ORF">NDK47_24155</name>
</gene>
<reference evidence="1" key="1">
    <citation type="submission" date="2022-06" db="EMBL/GenBank/DDBJ databases">
        <title>Genome sequencing of Brevibacillus sp. BB3-R1.</title>
        <authorList>
            <person name="Heo J."/>
            <person name="Lee D."/>
            <person name="Won M."/>
            <person name="Han B.-H."/>
            <person name="Hong S.-B."/>
            <person name="Kwon S.-W."/>
        </authorList>
    </citation>
    <scope>NUCLEOTIDE SEQUENCE</scope>
    <source>
        <strain evidence="1">BB3-R1</strain>
    </source>
</reference>
<organism evidence="1 2">
    <name type="scientific">Brevibacillus ruminantium</name>
    <dbReference type="NCBI Taxonomy" id="2950604"/>
    <lineage>
        <taxon>Bacteria</taxon>
        <taxon>Bacillati</taxon>
        <taxon>Bacillota</taxon>
        <taxon>Bacilli</taxon>
        <taxon>Bacillales</taxon>
        <taxon>Paenibacillaceae</taxon>
        <taxon>Brevibacillus</taxon>
    </lineage>
</organism>
<accession>A0ABY4WDB4</accession>
<evidence type="ECO:0000313" key="2">
    <source>
        <dbReference type="Proteomes" id="UP001056500"/>
    </source>
</evidence>